<dbReference type="GO" id="GO:0019441">
    <property type="term" value="P:L-tryptophan catabolic process to kynurenine"/>
    <property type="evidence" value="ECO:0007669"/>
    <property type="project" value="InterPro"/>
</dbReference>
<evidence type="ECO:0008006" key="5">
    <source>
        <dbReference type="Google" id="ProtNLM"/>
    </source>
</evidence>
<protein>
    <recommendedName>
        <fullName evidence="5">Kynurenine formamidase-like</fullName>
    </recommendedName>
</protein>
<comment type="similarity">
    <text evidence="1">Belongs to the Cyclase 1 superfamily.</text>
</comment>
<dbReference type="STRING" id="418985.A0A1V9WZQ8"/>
<dbReference type="Pfam" id="PF04199">
    <property type="entry name" value="Cyclase"/>
    <property type="match status" value="1"/>
</dbReference>
<feature type="signal peptide" evidence="2">
    <location>
        <begin position="1"/>
        <end position="16"/>
    </location>
</feature>
<evidence type="ECO:0000313" key="3">
    <source>
        <dbReference type="EMBL" id="OQR66790.1"/>
    </source>
</evidence>
<dbReference type="OrthoDB" id="7108654at2759"/>
<dbReference type="AlphaFoldDB" id="A0A1V9WZQ8"/>
<dbReference type="PANTHER" id="PTHR31118">
    <property type="entry name" value="CYCLASE-LIKE PROTEIN 2"/>
    <property type="match status" value="1"/>
</dbReference>
<keyword evidence="2" id="KW-0732">Signal</keyword>
<dbReference type="PANTHER" id="PTHR31118:SF12">
    <property type="entry name" value="CYCLASE-LIKE PROTEIN 2"/>
    <property type="match status" value="1"/>
</dbReference>
<keyword evidence="4" id="KW-1185">Reference proteome</keyword>
<feature type="chain" id="PRO_5012596549" description="Kynurenine formamidase-like" evidence="2">
    <location>
        <begin position="17"/>
        <end position="243"/>
    </location>
</feature>
<reference evidence="3 4" key="1">
    <citation type="journal article" date="2017" name="Gigascience">
        <title>Draft genome of the honey bee ectoparasitic mite, Tropilaelaps mercedesae, is shaped by the parasitic life history.</title>
        <authorList>
            <person name="Dong X."/>
            <person name="Armstrong S.D."/>
            <person name="Xia D."/>
            <person name="Makepeace B.L."/>
            <person name="Darby A.C."/>
            <person name="Kadowaki T."/>
        </authorList>
    </citation>
    <scope>NUCLEOTIDE SEQUENCE [LARGE SCALE GENOMIC DNA]</scope>
    <source>
        <strain evidence="3">Wuxi-XJTLU</strain>
    </source>
</reference>
<dbReference type="EMBL" id="MNPL01031128">
    <property type="protein sequence ID" value="OQR66790.1"/>
    <property type="molecule type" value="Genomic_DNA"/>
</dbReference>
<sequence>MRLLIVVALAIPTLKGERGSAKNAAQRSQAQDCHRDLSLSPEPETTLFPWENPTNENLIDLSWTYDTSTIYWEDNETFELNISTSVVKNRGYLLSIRDLQLWENGHGPLPNNSLLIIRTGHHMLWGNREGYFGRLNGNSTRVFPSMGAKTARWLVHSREIVGVGIDSPSIDGYPSLMGHRAFAKKNVYILENLGSHIDQAPKLGTFAFVMPMKIAGASGGPVRVLLRVPHSRPKPTTPNPAIS</sequence>
<name>A0A1V9WZQ8_9ACAR</name>
<dbReference type="Proteomes" id="UP000192247">
    <property type="component" value="Unassembled WGS sequence"/>
</dbReference>
<evidence type="ECO:0000313" key="4">
    <source>
        <dbReference type="Proteomes" id="UP000192247"/>
    </source>
</evidence>
<dbReference type="Gene3D" id="3.50.30.50">
    <property type="entry name" value="Putative cyclase"/>
    <property type="match status" value="1"/>
</dbReference>
<evidence type="ECO:0000256" key="2">
    <source>
        <dbReference type="SAM" id="SignalP"/>
    </source>
</evidence>
<evidence type="ECO:0000256" key="1">
    <source>
        <dbReference type="ARBA" id="ARBA00007865"/>
    </source>
</evidence>
<accession>A0A1V9WZQ8</accession>
<gene>
    <name evidence="3" type="ORF">BIW11_13924</name>
</gene>
<organism evidence="3 4">
    <name type="scientific">Tropilaelaps mercedesae</name>
    <dbReference type="NCBI Taxonomy" id="418985"/>
    <lineage>
        <taxon>Eukaryota</taxon>
        <taxon>Metazoa</taxon>
        <taxon>Ecdysozoa</taxon>
        <taxon>Arthropoda</taxon>
        <taxon>Chelicerata</taxon>
        <taxon>Arachnida</taxon>
        <taxon>Acari</taxon>
        <taxon>Parasitiformes</taxon>
        <taxon>Mesostigmata</taxon>
        <taxon>Gamasina</taxon>
        <taxon>Dermanyssoidea</taxon>
        <taxon>Laelapidae</taxon>
        <taxon>Tropilaelaps</taxon>
    </lineage>
</organism>
<dbReference type="InterPro" id="IPR037175">
    <property type="entry name" value="KFase_sf"/>
</dbReference>
<dbReference type="InterPro" id="IPR007325">
    <property type="entry name" value="KFase/CYL"/>
</dbReference>
<dbReference type="SUPFAM" id="SSF102198">
    <property type="entry name" value="Putative cyclase"/>
    <property type="match status" value="1"/>
</dbReference>
<proteinExistence type="inferred from homology"/>
<comment type="caution">
    <text evidence="3">The sequence shown here is derived from an EMBL/GenBank/DDBJ whole genome shotgun (WGS) entry which is preliminary data.</text>
</comment>
<dbReference type="GO" id="GO:0004061">
    <property type="term" value="F:arylformamidase activity"/>
    <property type="evidence" value="ECO:0007669"/>
    <property type="project" value="InterPro"/>
</dbReference>
<dbReference type="InParanoid" id="A0A1V9WZQ8"/>